<keyword evidence="3" id="KW-1185">Reference proteome</keyword>
<feature type="transmembrane region" description="Helical" evidence="1">
    <location>
        <begin position="12"/>
        <end position="31"/>
    </location>
</feature>
<dbReference type="KEGG" id="evi:Echvi_1951"/>
<proteinExistence type="predicted"/>
<sequence>MIEQISWEQFLLGLGALVLLYYAYVMARYYSREISRGFQKRPHKQEKKPKRSTLIQLNEEEFDRAFTELHKLTTDISAIASQCQSPEELLEELRQRLAHFKGRHVPAFQKTLISHTLRYAQLQGLSLSREALSHTIQHA</sequence>
<gene>
    <name evidence="2" type="ordered locus">Echvi_1951</name>
</gene>
<dbReference type="STRING" id="926556.Echvi_1951"/>
<organism evidence="2 3">
    <name type="scientific">Echinicola vietnamensis (strain DSM 17526 / LMG 23754 / KMM 6221)</name>
    <dbReference type="NCBI Taxonomy" id="926556"/>
    <lineage>
        <taxon>Bacteria</taxon>
        <taxon>Pseudomonadati</taxon>
        <taxon>Bacteroidota</taxon>
        <taxon>Cytophagia</taxon>
        <taxon>Cytophagales</taxon>
        <taxon>Cyclobacteriaceae</taxon>
        <taxon>Echinicola</taxon>
    </lineage>
</organism>
<keyword evidence="1" id="KW-0472">Membrane</keyword>
<dbReference type="AlphaFoldDB" id="L0FZZ9"/>
<accession>L0FZZ9</accession>
<evidence type="ECO:0000313" key="2">
    <source>
        <dbReference type="EMBL" id="AGA78205.1"/>
    </source>
</evidence>
<dbReference type="Proteomes" id="UP000010796">
    <property type="component" value="Chromosome"/>
</dbReference>
<dbReference type="EMBL" id="CP003346">
    <property type="protein sequence ID" value="AGA78205.1"/>
    <property type="molecule type" value="Genomic_DNA"/>
</dbReference>
<dbReference type="RefSeq" id="WP_015265766.1">
    <property type="nucleotide sequence ID" value="NC_019904.1"/>
</dbReference>
<protein>
    <submittedName>
        <fullName evidence="2">Uncharacterized protein</fullName>
    </submittedName>
</protein>
<keyword evidence="1" id="KW-1133">Transmembrane helix</keyword>
<reference evidence="3" key="1">
    <citation type="submission" date="2012-02" db="EMBL/GenBank/DDBJ databases">
        <title>The complete genome of Echinicola vietnamensis DSM 17526.</title>
        <authorList>
            <person name="Lucas S."/>
            <person name="Copeland A."/>
            <person name="Lapidus A."/>
            <person name="Glavina del Rio T."/>
            <person name="Dalin E."/>
            <person name="Tice H."/>
            <person name="Bruce D."/>
            <person name="Goodwin L."/>
            <person name="Pitluck S."/>
            <person name="Peters L."/>
            <person name="Ovchinnikova G."/>
            <person name="Teshima H."/>
            <person name="Kyrpides N."/>
            <person name="Mavromatis K."/>
            <person name="Ivanova N."/>
            <person name="Brettin T."/>
            <person name="Detter J.C."/>
            <person name="Han C."/>
            <person name="Larimer F."/>
            <person name="Land M."/>
            <person name="Hauser L."/>
            <person name="Markowitz V."/>
            <person name="Cheng J.-F."/>
            <person name="Hugenholtz P."/>
            <person name="Woyke T."/>
            <person name="Wu D."/>
            <person name="Brambilla E."/>
            <person name="Klenk H.-P."/>
            <person name="Eisen J.A."/>
        </authorList>
    </citation>
    <scope>NUCLEOTIDE SEQUENCE [LARGE SCALE GENOMIC DNA]</scope>
    <source>
        <strain evidence="3">DSM 17526 / LMG 23754 / KMM 6221</strain>
    </source>
</reference>
<evidence type="ECO:0000313" key="3">
    <source>
        <dbReference type="Proteomes" id="UP000010796"/>
    </source>
</evidence>
<keyword evidence="1" id="KW-0812">Transmembrane</keyword>
<name>L0FZZ9_ECHVK</name>
<evidence type="ECO:0000256" key="1">
    <source>
        <dbReference type="SAM" id="Phobius"/>
    </source>
</evidence>
<dbReference type="HOGENOM" id="CLU_1862023_0_0_10"/>